<sequence>MRIKFNFTADNNDYSFGGLSTQEFTYRHSEKTEAFILISSFPKIIRTLLLAGMS</sequence>
<dbReference type="AlphaFoldDB" id="A0A510Y7I4"/>
<dbReference type="Proteomes" id="UP000321051">
    <property type="component" value="Unassembled WGS sequence"/>
</dbReference>
<organism evidence="1 2">
    <name type="scientific">Marinococcus halophilus</name>
    <dbReference type="NCBI Taxonomy" id="1371"/>
    <lineage>
        <taxon>Bacteria</taxon>
        <taxon>Bacillati</taxon>
        <taxon>Bacillota</taxon>
        <taxon>Bacilli</taxon>
        <taxon>Bacillales</taxon>
        <taxon>Bacillaceae</taxon>
        <taxon>Marinococcus</taxon>
    </lineage>
</organism>
<dbReference type="EMBL" id="BJUN01000013">
    <property type="protein sequence ID" value="GEK59324.1"/>
    <property type="molecule type" value="Genomic_DNA"/>
</dbReference>
<evidence type="ECO:0000313" key="2">
    <source>
        <dbReference type="Proteomes" id="UP000321051"/>
    </source>
</evidence>
<accession>A0A510Y7I4</accession>
<protein>
    <submittedName>
        <fullName evidence="1">Uncharacterized protein</fullName>
    </submittedName>
</protein>
<reference evidence="1 2" key="1">
    <citation type="submission" date="2019-07" db="EMBL/GenBank/DDBJ databases">
        <title>Whole genome shotgun sequence of Marinococcus halophilus NBRC 102359.</title>
        <authorList>
            <person name="Hosoyama A."/>
            <person name="Uohara A."/>
            <person name="Ohji S."/>
            <person name="Ichikawa N."/>
        </authorList>
    </citation>
    <scope>NUCLEOTIDE SEQUENCE [LARGE SCALE GENOMIC DNA]</scope>
    <source>
        <strain evidence="1 2">NBRC 102359</strain>
    </source>
</reference>
<proteinExistence type="predicted"/>
<keyword evidence="2" id="KW-1185">Reference proteome</keyword>
<gene>
    <name evidence="1" type="ORF">MHA01_22290</name>
</gene>
<name>A0A510Y7I4_MARHA</name>
<evidence type="ECO:0000313" key="1">
    <source>
        <dbReference type="EMBL" id="GEK59324.1"/>
    </source>
</evidence>
<comment type="caution">
    <text evidence="1">The sequence shown here is derived from an EMBL/GenBank/DDBJ whole genome shotgun (WGS) entry which is preliminary data.</text>
</comment>